<accession>A0A7D9M6K3</accession>
<feature type="compositionally biased region" description="Basic and acidic residues" evidence="1">
    <location>
        <begin position="69"/>
        <end position="79"/>
    </location>
</feature>
<protein>
    <submittedName>
        <fullName evidence="2">Uncharacterized protein</fullName>
    </submittedName>
</protein>
<evidence type="ECO:0000256" key="1">
    <source>
        <dbReference type="SAM" id="MobiDB-lite"/>
    </source>
</evidence>
<keyword evidence="3" id="KW-1185">Reference proteome</keyword>
<comment type="caution">
    <text evidence="2">The sequence shown here is derived from an EMBL/GenBank/DDBJ whole genome shotgun (WGS) entry which is preliminary data.</text>
</comment>
<evidence type="ECO:0000313" key="3">
    <source>
        <dbReference type="Proteomes" id="UP001152795"/>
    </source>
</evidence>
<organism evidence="2 3">
    <name type="scientific">Paramuricea clavata</name>
    <name type="common">Red gorgonian</name>
    <name type="synonym">Violescent sea-whip</name>
    <dbReference type="NCBI Taxonomy" id="317549"/>
    <lineage>
        <taxon>Eukaryota</taxon>
        <taxon>Metazoa</taxon>
        <taxon>Cnidaria</taxon>
        <taxon>Anthozoa</taxon>
        <taxon>Octocorallia</taxon>
        <taxon>Malacalcyonacea</taxon>
        <taxon>Plexauridae</taxon>
        <taxon>Paramuricea</taxon>
    </lineage>
</organism>
<feature type="region of interest" description="Disordered" evidence="1">
    <location>
        <begin position="58"/>
        <end position="79"/>
    </location>
</feature>
<dbReference type="Proteomes" id="UP001152795">
    <property type="component" value="Unassembled WGS sequence"/>
</dbReference>
<evidence type="ECO:0000313" key="2">
    <source>
        <dbReference type="EMBL" id="CAB4044009.1"/>
    </source>
</evidence>
<gene>
    <name evidence="2" type="ORF">PACLA_8A088538</name>
</gene>
<proteinExistence type="predicted"/>
<sequence>MYKTPRLKRDDIGVSVFPSLDIHQILASPEREHTKRIKRREVISEPLIIEGHKEASTTSLDISGFETDQPDKSELPATT</sequence>
<feature type="non-terminal residue" evidence="2">
    <location>
        <position position="1"/>
    </location>
</feature>
<dbReference type="AlphaFoldDB" id="A0A7D9M6K3"/>
<reference evidence="2" key="1">
    <citation type="submission" date="2020-04" db="EMBL/GenBank/DDBJ databases">
        <authorList>
            <person name="Alioto T."/>
            <person name="Alioto T."/>
            <person name="Gomez Garrido J."/>
        </authorList>
    </citation>
    <scope>NUCLEOTIDE SEQUENCE</scope>
    <source>
        <strain evidence="2">A484AB</strain>
    </source>
</reference>
<name>A0A7D9M6K3_PARCT</name>
<dbReference type="EMBL" id="CACRXK020033776">
    <property type="protein sequence ID" value="CAB4044009.1"/>
    <property type="molecule type" value="Genomic_DNA"/>
</dbReference>